<name>X0X9Y7_9ZZZZ</name>
<proteinExistence type="predicted"/>
<feature type="domain" description="POTRA" evidence="5">
    <location>
        <begin position="77"/>
        <end position="160"/>
    </location>
</feature>
<dbReference type="AlphaFoldDB" id="X0X9Y7"/>
<gene>
    <name evidence="6" type="ORF">S01H1_70427</name>
</gene>
<dbReference type="PANTHER" id="PTHR12815:SF18">
    <property type="entry name" value="SORTING AND ASSEMBLY MACHINERY COMPONENT 50 HOMOLOG"/>
    <property type="match status" value="1"/>
</dbReference>
<dbReference type="Gene3D" id="3.10.20.310">
    <property type="entry name" value="membrane protein fhac"/>
    <property type="match status" value="2"/>
</dbReference>
<dbReference type="InterPro" id="IPR010827">
    <property type="entry name" value="BamA/TamA_POTRA"/>
</dbReference>
<dbReference type="Gene3D" id="2.40.160.50">
    <property type="entry name" value="membrane protein fhac: a member of the omp85/tpsb transporter family"/>
    <property type="match status" value="1"/>
</dbReference>
<evidence type="ECO:0000256" key="1">
    <source>
        <dbReference type="ARBA" id="ARBA00004370"/>
    </source>
</evidence>
<sequence length="245" mass="27505">ISLIGNKHFDDQKLLEGLNLEQGQVYYKRRADSHTREILKLYHESGFADAQVEQGLNFVQDVNVVNIEFNVVEGRQFRIGRVDITGNEQTQDKVVRRVLDEYGFAPGQLYNSDLTPRQGNGKLEQYVQRMTLAEEVIIRPVSPGNGADNRKDIKVDIKEGQTGSLMFAGGVSSDSDVIGQVVLEQRNFDITDWPESFGEFVTGKAFKGAGQSLKLALEPGTRVSQYSVTFSEPYFQDKPLLLNVR</sequence>
<dbReference type="PROSITE" id="PS51779">
    <property type="entry name" value="POTRA"/>
    <property type="match status" value="1"/>
</dbReference>
<feature type="non-terminal residue" evidence="6">
    <location>
        <position position="245"/>
    </location>
</feature>
<evidence type="ECO:0000256" key="3">
    <source>
        <dbReference type="ARBA" id="ARBA00022692"/>
    </source>
</evidence>
<comment type="caution">
    <text evidence="6">The sequence shown here is derived from an EMBL/GenBank/DDBJ whole genome shotgun (WGS) entry which is preliminary data.</text>
</comment>
<organism evidence="6">
    <name type="scientific">marine sediment metagenome</name>
    <dbReference type="NCBI Taxonomy" id="412755"/>
    <lineage>
        <taxon>unclassified sequences</taxon>
        <taxon>metagenomes</taxon>
        <taxon>ecological metagenomes</taxon>
    </lineage>
</organism>
<keyword evidence="2" id="KW-1134">Transmembrane beta strand</keyword>
<keyword evidence="3" id="KW-0812">Transmembrane</keyword>
<evidence type="ECO:0000259" key="5">
    <source>
        <dbReference type="PROSITE" id="PS51779"/>
    </source>
</evidence>
<dbReference type="EMBL" id="BARS01046834">
    <property type="protein sequence ID" value="GAG33458.1"/>
    <property type="molecule type" value="Genomic_DNA"/>
</dbReference>
<evidence type="ECO:0000313" key="6">
    <source>
        <dbReference type="EMBL" id="GAG33458.1"/>
    </source>
</evidence>
<evidence type="ECO:0000256" key="4">
    <source>
        <dbReference type="ARBA" id="ARBA00023136"/>
    </source>
</evidence>
<reference evidence="6" key="1">
    <citation type="journal article" date="2014" name="Front. Microbiol.">
        <title>High frequency of phylogenetically diverse reductive dehalogenase-homologous genes in deep subseafloor sedimentary metagenomes.</title>
        <authorList>
            <person name="Kawai M."/>
            <person name="Futagami T."/>
            <person name="Toyoda A."/>
            <person name="Takaki Y."/>
            <person name="Nishi S."/>
            <person name="Hori S."/>
            <person name="Arai W."/>
            <person name="Tsubouchi T."/>
            <person name="Morono Y."/>
            <person name="Uchiyama I."/>
            <person name="Ito T."/>
            <person name="Fujiyama A."/>
            <person name="Inagaki F."/>
            <person name="Takami H."/>
        </authorList>
    </citation>
    <scope>NUCLEOTIDE SEQUENCE</scope>
    <source>
        <strain evidence="6">Expedition CK06-06</strain>
    </source>
</reference>
<dbReference type="InterPro" id="IPR039910">
    <property type="entry name" value="D15-like"/>
</dbReference>
<protein>
    <recommendedName>
        <fullName evidence="5">POTRA domain-containing protein</fullName>
    </recommendedName>
</protein>
<comment type="subcellular location">
    <subcellularLocation>
        <location evidence="1">Membrane</location>
    </subcellularLocation>
</comment>
<dbReference type="PANTHER" id="PTHR12815">
    <property type="entry name" value="SORTING AND ASSEMBLY MACHINERY SAMM50 PROTEIN FAMILY MEMBER"/>
    <property type="match status" value="1"/>
</dbReference>
<feature type="non-terminal residue" evidence="6">
    <location>
        <position position="1"/>
    </location>
</feature>
<dbReference type="Pfam" id="PF07244">
    <property type="entry name" value="POTRA"/>
    <property type="match status" value="2"/>
</dbReference>
<dbReference type="GO" id="GO:0019867">
    <property type="term" value="C:outer membrane"/>
    <property type="evidence" value="ECO:0007669"/>
    <property type="project" value="InterPro"/>
</dbReference>
<evidence type="ECO:0000256" key="2">
    <source>
        <dbReference type="ARBA" id="ARBA00022452"/>
    </source>
</evidence>
<keyword evidence="4" id="KW-0472">Membrane</keyword>
<accession>X0X9Y7</accession>
<dbReference type="InterPro" id="IPR034746">
    <property type="entry name" value="POTRA"/>
</dbReference>